<keyword evidence="2" id="KW-0812">Transmembrane</keyword>
<name>A0ABQ6MU05_9STRA</name>
<sequence>MEDSQSVSSRASTAAQTSAHQTSSLLLAGVALDAVSRSLRVLPAREPSPALLAAVLSPAAAAAGLSATLSFTLHAATQD</sequence>
<comment type="caution">
    <text evidence="3">The sequence shown here is derived from an EMBL/GenBank/DDBJ whole genome shotgun (WGS) entry which is preliminary data.</text>
</comment>
<keyword evidence="2" id="KW-0472">Membrane</keyword>
<proteinExistence type="predicted"/>
<feature type="transmembrane region" description="Helical" evidence="2">
    <location>
        <begin position="50"/>
        <end position="73"/>
    </location>
</feature>
<evidence type="ECO:0000313" key="3">
    <source>
        <dbReference type="EMBL" id="GMI33396.1"/>
    </source>
</evidence>
<organism evidence="3 4">
    <name type="scientific">Tetraparma gracilis</name>
    <dbReference type="NCBI Taxonomy" id="2962635"/>
    <lineage>
        <taxon>Eukaryota</taxon>
        <taxon>Sar</taxon>
        <taxon>Stramenopiles</taxon>
        <taxon>Ochrophyta</taxon>
        <taxon>Bolidophyceae</taxon>
        <taxon>Parmales</taxon>
        <taxon>Triparmaceae</taxon>
        <taxon>Tetraparma</taxon>
    </lineage>
</organism>
<keyword evidence="2" id="KW-1133">Transmembrane helix</keyword>
<reference evidence="3 4" key="1">
    <citation type="journal article" date="2023" name="Commun. Biol.">
        <title>Genome analysis of Parmales, the sister group of diatoms, reveals the evolutionary specialization of diatoms from phago-mixotrophs to photoautotrophs.</title>
        <authorList>
            <person name="Ban H."/>
            <person name="Sato S."/>
            <person name="Yoshikawa S."/>
            <person name="Yamada K."/>
            <person name="Nakamura Y."/>
            <person name="Ichinomiya M."/>
            <person name="Sato N."/>
            <person name="Blanc-Mathieu R."/>
            <person name="Endo H."/>
            <person name="Kuwata A."/>
            <person name="Ogata H."/>
        </authorList>
    </citation>
    <scope>NUCLEOTIDE SEQUENCE [LARGE SCALE GENOMIC DNA]</scope>
</reference>
<evidence type="ECO:0000313" key="4">
    <source>
        <dbReference type="Proteomes" id="UP001165060"/>
    </source>
</evidence>
<protein>
    <submittedName>
        <fullName evidence="3">Uncharacterized protein</fullName>
    </submittedName>
</protein>
<gene>
    <name evidence="3" type="ORF">TeGR_g7756</name>
</gene>
<dbReference type="Proteomes" id="UP001165060">
    <property type="component" value="Unassembled WGS sequence"/>
</dbReference>
<evidence type="ECO:0000256" key="2">
    <source>
        <dbReference type="SAM" id="Phobius"/>
    </source>
</evidence>
<accession>A0ABQ6MU05</accession>
<keyword evidence="4" id="KW-1185">Reference proteome</keyword>
<evidence type="ECO:0000256" key="1">
    <source>
        <dbReference type="SAM" id="MobiDB-lite"/>
    </source>
</evidence>
<dbReference type="EMBL" id="BRYB01006096">
    <property type="protein sequence ID" value="GMI33396.1"/>
    <property type="molecule type" value="Genomic_DNA"/>
</dbReference>
<feature type="region of interest" description="Disordered" evidence="1">
    <location>
        <begin position="1"/>
        <end position="21"/>
    </location>
</feature>